<comment type="caution">
    <text evidence="2">The sequence shown here is derived from an EMBL/GenBank/DDBJ whole genome shotgun (WGS) entry which is preliminary data.</text>
</comment>
<dbReference type="InterPro" id="IPR051697">
    <property type="entry name" value="Patched_domain-protein"/>
</dbReference>
<keyword evidence="1" id="KW-0472">Membrane</keyword>
<dbReference type="GO" id="GO:0006897">
    <property type="term" value="P:endocytosis"/>
    <property type="evidence" value="ECO:0007669"/>
    <property type="project" value="TreeGrafter"/>
</dbReference>
<dbReference type="PANTHER" id="PTHR10796:SF92">
    <property type="entry name" value="PATCHED-RELATED, ISOFORM A"/>
    <property type="match status" value="1"/>
</dbReference>
<dbReference type="OrthoDB" id="5862238at2759"/>
<proteinExistence type="predicted"/>
<dbReference type="GO" id="GO:0030659">
    <property type="term" value="C:cytoplasmic vesicle membrane"/>
    <property type="evidence" value="ECO:0007669"/>
    <property type="project" value="TreeGrafter"/>
</dbReference>
<keyword evidence="1" id="KW-0812">Transmembrane</keyword>
<protein>
    <submittedName>
        <fullName evidence="2">Uncharacterized protein</fullName>
    </submittedName>
</protein>
<name>A0A4U5P8K9_STECR</name>
<reference evidence="2" key="3">
    <citation type="journal article" date="2019" name="G3 (Bethesda)">
        <title>Hybrid Assembly of the Genome of the Entomopathogenic Nematode Steinernema carpocapsae Identifies the X-Chromosome.</title>
        <authorList>
            <person name="Serra L."/>
            <person name="Macchietto M."/>
            <person name="Macias-Munoz A."/>
            <person name="McGill C.J."/>
            <person name="Rodriguez I.M."/>
            <person name="Rodriguez B."/>
            <person name="Murad R."/>
            <person name="Mortazavi A."/>
        </authorList>
    </citation>
    <scope>NUCLEOTIDE SEQUENCE</scope>
    <source>
        <strain evidence="2">ALL</strain>
    </source>
</reference>
<reference evidence="2" key="1">
    <citation type="submission" date="2013-11" db="EMBL/GenBank/DDBJ databases">
        <authorList>
            <person name="Sternberg P."/>
            <person name="Dillman A."/>
            <person name="Macchietto M."/>
        </authorList>
    </citation>
    <scope>NUCLEOTIDE SEQUENCE</scope>
    <source>
        <strain evidence="2">ALL</strain>
    </source>
</reference>
<organism evidence="2">
    <name type="scientific">Steinernema carpocapsae</name>
    <name type="common">Entomopathogenic nematode</name>
    <dbReference type="NCBI Taxonomy" id="34508"/>
    <lineage>
        <taxon>Eukaryota</taxon>
        <taxon>Metazoa</taxon>
        <taxon>Ecdysozoa</taxon>
        <taxon>Nematoda</taxon>
        <taxon>Chromadorea</taxon>
        <taxon>Rhabditida</taxon>
        <taxon>Tylenchina</taxon>
        <taxon>Panagrolaimomorpha</taxon>
        <taxon>Strongyloidoidea</taxon>
        <taxon>Steinernematidae</taxon>
        <taxon>Steinernema</taxon>
    </lineage>
</organism>
<keyword evidence="1" id="KW-1133">Transmembrane helix</keyword>
<feature type="transmembrane region" description="Helical" evidence="1">
    <location>
        <begin position="59"/>
        <end position="80"/>
    </location>
</feature>
<dbReference type="GO" id="GO:0018996">
    <property type="term" value="P:molting cycle, collagen and cuticulin-based cuticle"/>
    <property type="evidence" value="ECO:0007669"/>
    <property type="project" value="TreeGrafter"/>
</dbReference>
<gene>
    <name evidence="2" type="ORF">L596_006902</name>
</gene>
<dbReference type="GO" id="GO:0005886">
    <property type="term" value="C:plasma membrane"/>
    <property type="evidence" value="ECO:0007669"/>
    <property type="project" value="TreeGrafter"/>
</dbReference>
<dbReference type="EMBL" id="AZBU02000002">
    <property type="protein sequence ID" value="TKR92204.1"/>
    <property type="molecule type" value="Genomic_DNA"/>
</dbReference>
<reference evidence="2" key="2">
    <citation type="journal article" date="2015" name="Genome Biol.">
        <title>Comparative genomics of Steinernema reveals deeply conserved gene regulatory networks.</title>
        <authorList>
            <person name="Dillman A.R."/>
            <person name="Macchietto M."/>
            <person name="Porter C.F."/>
            <person name="Rogers A."/>
            <person name="Williams B."/>
            <person name="Antoshechkin I."/>
            <person name="Lee M.M."/>
            <person name="Goodwin Z."/>
            <person name="Lu X."/>
            <person name="Lewis E.E."/>
            <person name="Goodrich-Blair H."/>
            <person name="Stock S.P."/>
            <person name="Adams B.J."/>
            <person name="Sternberg P.W."/>
            <person name="Mortazavi A."/>
        </authorList>
    </citation>
    <scope>NUCLEOTIDE SEQUENCE [LARGE SCALE GENOMIC DNA]</scope>
    <source>
        <strain evidence="2">ALL</strain>
    </source>
</reference>
<evidence type="ECO:0000313" key="2">
    <source>
        <dbReference type="EMBL" id="TKR92204.1"/>
    </source>
</evidence>
<dbReference type="PANTHER" id="PTHR10796">
    <property type="entry name" value="PATCHED-RELATED"/>
    <property type="match status" value="1"/>
</dbReference>
<evidence type="ECO:0000256" key="1">
    <source>
        <dbReference type="SAM" id="Phobius"/>
    </source>
</evidence>
<dbReference type="AlphaFoldDB" id="A0A4U5P8K9"/>
<accession>A0A4U5P8K9</accession>
<sequence>MAQPTIPQQLKDEVSLFHRLFWMGSRADPDPTNLEQNLKVSGMTIFFRDWFAPVLMQPVVRGLAAIWFLIYVGISIYGCLQLREGLEPVNLLVADLPGAGELLLAVRCASSDCGQ</sequence>